<dbReference type="Pfam" id="PF00535">
    <property type="entry name" value="Glycos_transf_2"/>
    <property type="match status" value="1"/>
</dbReference>
<dbReference type="InterPro" id="IPR029044">
    <property type="entry name" value="Nucleotide-diphossugar_trans"/>
</dbReference>
<evidence type="ECO:0000259" key="1">
    <source>
        <dbReference type="Pfam" id="PF00535"/>
    </source>
</evidence>
<organism evidence="2 3">
    <name type="scientific">Vallitalea pronyensis</name>
    <dbReference type="NCBI Taxonomy" id="1348613"/>
    <lineage>
        <taxon>Bacteria</taxon>
        <taxon>Bacillati</taxon>
        <taxon>Bacillota</taxon>
        <taxon>Clostridia</taxon>
        <taxon>Lachnospirales</taxon>
        <taxon>Vallitaleaceae</taxon>
        <taxon>Vallitalea</taxon>
    </lineage>
</organism>
<dbReference type="PANTHER" id="PTHR22916">
    <property type="entry name" value="GLYCOSYLTRANSFERASE"/>
    <property type="match status" value="1"/>
</dbReference>
<proteinExistence type="predicted"/>
<dbReference type="PANTHER" id="PTHR22916:SF3">
    <property type="entry name" value="UDP-GLCNAC:BETAGAL BETA-1,3-N-ACETYLGLUCOSAMINYLTRANSFERASE-LIKE PROTEIN 1"/>
    <property type="match status" value="1"/>
</dbReference>
<accession>A0A8J8MP57</accession>
<dbReference type="AlphaFoldDB" id="A0A8J8MP57"/>
<name>A0A8J8MP57_9FIRM</name>
<feature type="domain" description="Glycosyltransferase 2-like" evidence="1">
    <location>
        <begin position="11"/>
        <end position="171"/>
    </location>
</feature>
<dbReference type="Gene3D" id="3.90.550.10">
    <property type="entry name" value="Spore Coat Polysaccharide Biosynthesis Protein SpsA, Chain A"/>
    <property type="match status" value="1"/>
</dbReference>
<dbReference type="SUPFAM" id="SSF53448">
    <property type="entry name" value="Nucleotide-diphospho-sugar transferases"/>
    <property type="match status" value="1"/>
</dbReference>
<dbReference type="RefSeq" id="WP_212695711.1">
    <property type="nucleotide sequence ID" value="NZ_CP058649.1"/>
</dbReference>
<dbReference type="KEGG" id="vpy:HZI73_23155"/>
<reference evidence="2" key="1">
    <citation type="submission" date="2020-07" db="EMBL/GenBank/DDBJ databases">
        <title>Vallitalea pronyensis genome.</title>
        <authorList>
            <person name="Postec A."/>
        </authorList>
    </citation>
    <scope>NUCLEOTIDE SEQUENCE</scope>
    <source>
        <strain evidence="2">FatNI3</strain>
    </source>
</reference>
<evidence type="ECO:0000313" key="3">
    <source>
        <dbReference type="Proteomes" id="UP000683246"/>
    </source>
</evidence>
<dbReference type="GO" id="GO:0016758">
    <property type="term" value="F:hexosyltransferase activity"/>
    <property type="evidence" value="ECO:0007669"/>
    <property type="project" value="UniProtKB-ARBA"/>
</dbReference>
<dbReference type="CDD" id="cd00761">
    <property type="entry name" value="Glyco_tranf_GTA_type"/>
    <property type="match status" value="1"/>
</dbReference>
<dbReference type="InterPro" id="IPR001173">
    <property type="entry name" value="Glyco_trans_2-like"/>
</dbReference>
<dbReference type="EMBL" id="CP058649">
    <property type="protein sequence ID" value="QUI25011.1"/>
    <property type="molecule type" value="Genomic_DNA"/>
</dbReference>
<dbReference type="Proteomes" id="UP000683246">
    <property type="component" value="Chromosome"/>
</dbReference>
<protein>
    <submittedName>
        <fullName evidence="2">Glycosyltransferase family 2 protein</fullName>
    </submittedName>
</protein>
<evidence type="ECO:0000313" key="2">
    <source>
        <dbReference type="EMBL" id="QUI25011.1"/>
    </source>
</evidence>
<keyword evidence="3" id="KW-1185">Reference proteome</keyword>
<sequence length="311" mass="36186">MNIDNSSYKVSVIVPTYKRSQFLERAIESILNQSHTNIEVIVVDDNDPSSDSRKATEEKMQKYEANKKIVYIKNYKNMGGALARNEGVFKATGDFITFLDDDDIYLSDKIQLQLEFMIKDNYDLTFTDVRFHNTKGKLIDYREHKYIKHLSNVELLKQHIMHHLTPTATYMFKRQSILNIGGFDDVQVGQEFMLMLKAIENNIKIGYLPVARVIQYIHGGERISVGQIKLDKEVELFQFKQKYFPKLSSKQKRYVKFRHHAVMAVVGKRSGNNRIALSNLFLAICTSPSYSMKELSAHVVKLIKNRRLERY</sequence>
<gene>
    <name evidence="2" type="ORF">HZI73_23155</name>
</gene>